<dbReference type="EMBL" id="VLJS01000001">
    <property type="protein sequence ID" value="TWH17797.1"/>
    <property type="molecule type" value="Genomic_DNA"/>
</dbReference>
<organism evidence="2 3">
    <name type="scientific">Pseudoxanthomonas taiwanensis J19</name>
    <dbReference type="NCBI Taxonomy" id="935569"/>
    <lineage>
        <taxon>Bacteria</taxon>
        <taxon>Pseudomonadati</taxon>
        <taxon>Pseudomonadota</taxon>
        <taxon>Gammaproteobacteria</taxon>
        <taxon>Lysobacterales</taxon>
        <taxon>Lysobacteraceae</taxon>
        <taxon>Pseudoxanthomonas</taxon>
    </lineage>
</organism>
<reference evidence="2 3" key="1">
    <citation type="submission" date="2019-07" db="EMBL/GenBank/DDBJ databases">
        <title>Genome sequencing of lignin-degrading bacterial isolates.</title>
        <authorList>
            <person name="Gladden J."/>
        </authorList>
    </citation>
    <scope>NUCLEOTIDE SEQUENCE [LARGE SCALE GENOMIC DNA]</scope>
    <source>
        <strain evidence="2 3">J19</strain>
    </source>
</reference>
<keyword evidence="1" id="KW-0812">Transmembrane</keyword>
<accession>A0A562E7L2</accession>
<protein>
    <submittedName>
        <fullName evidence="2">Uncharacterized protein</fullName>
    </submittedName>
</protein>
<feature type="transmembrane region" description="Helical" evidence="1">
    <location>
        <begin position="52"/>
        <end position="71"/>
    </location>
</feature>
<evidence type="ECO:0000313" key="2">
    <source>
        <dbReference type="EMBL" id="TWH17797.1"/>
    </source>
</evidence>
<proteinExistence type="predicted"/>
<keyword evidence="1" id="KW-1133">Transmembrane helix</keyword>
<keyword evidence="1" id="KW-0472">Membrane</keyword>
<name>A0A562E7L2_9GAMM</name>
<keyword evidence="3" id="KW-1185">Reference proteome</keyword>
<dbReference type="AlphaFoldDB" id="A0A562E7L2"/>
<comment type="caution">
    <text evidence="2">The sequence shown here is derived from an EMBL/GenBank/DDBJ whole genome shotgun (WGS) entry which is preliminary data.</text>
</comment>
<gene>
    <name evidence="2" type="ORF">L613_000100000200</name>
</gene>
<evidence type="ECO:0000256" key="1">
    <source>
        <dbReference type="SAM" id="Phobius"/>
    </source>
</evidence>
<dbReference type="Proteomes" id="UP000321583">
    <property type="component" value="Unassembled WGS sequence"/>
</dbReference>
<sequence>MSNWSPTPAAAPRQPEAAGAPESNLERLLRYWFATGLLGVCLVPPLRGSSEWIGWWPLWLVGMPLAAWWGAPGFRLRPPRGRLSAAGTATGP</sequence>
<evidence type="ECO:0000313" key="3">
    <source>
        <dbReference type="Proteomes" id="UP000321583"/>
    </source>
</evidence>